<dbReference type="InterPro" id="IPR036928">
    <property type="entry name" value="AS_sf"/>
</dbReference>
<dbReference type="Pfam" id="PF01425">
    <property type="entry name" value="Amidase"/>
    <property type="match status" value="1"/>
</dbReference>
<evidence type="ECO:0000259" key="1">
    <source>
        <dbReference type="Pfam" id="PF01425"/>
    </source>
</evidence>
<organism evidence="2 3">
    <name type="scientific">Pseudooceanicola albus</name>
    <dbReference type="NCBI Taxonomy" id="2692189"/>
    <lineage>
        <taxon>Bacteria</taxon>
        <taxon>Pseudomonadati</taxon>
        <taxon>Pseudomonadota</taxon>
        <taxon>Alphaproteobacteria</taxon>
        <taxon>Rhodobacterales</taxon>
        <taxon>Paracoccaceae</taxon>
        <taxon>Pseudooceanicola</taxon>
    </lineage>
</organism>
<dbReference type="InterPro" id="IPR023631">
    <property type="entry name" value="Amidase_dom"/>
</dbReference>
<dbReference type="SUPFAM" id="SSF75304">
    <property type="entry name" value="Amidase signature (AS) enzymes"/>
    <property type="match status" value="1"/>
</dbReference>
<dbReference type="Proteomes" id="UP000477911">
    <property type="component" value="Unassembled WGS sequence"/>
</dbReference>
<dbReference type="Gene3D" id="3.90.1300.10">
    <property type="entry name" value="Amidase signature (AS) domain"/>
    <property type="match status" value="1"/>
</dbReference>
<keyword evidence="3" id="KW-1185">Reference proteome</keyword>
<reference evidence="2 3" key="1">
    <citation type="submission" date="2019-12" db="EMBL/GenBank/DDBJ databases">
        <authorList>
            <person name="Li M."/>
        </authorList>
    </citation>
    <scope>NUCLEOTIDE SEQUENCE [LARGE SCALE GENOMIC DNA]</scope>
    <source>
        <strain evidence="2 3">GBMRC 2024</strain>
    </source>
</reference>
<keyword evidence="2" id="KW-0808">Transferase</keyword>
<feature type="domain" description="Amidase" evidence="1">
    <location>
        <begin position="22"/>
        <end position="439"/>
    </location>
</feature>
<dbReference type="RefSeq" id="WP_160893604.1">
    <property type="nucleotide sequence ID" value="NZ_WUMU01000006.1"/>
</dbReference>
<evidence type="ECO:0000313" key="3">
    <source>
        <dbReference type="Proteomes" id="UP000477911"/>
    </source>
</evidence>
<dbReference type="PANTHER" id="PTHR11895">
    <property type="entry name" value="TRANSAMIDASE"/>
    <property type="match status" value="1"/>
</dbReference>
<evidence type="ECO:0000313" key="2">
    <source>
        <dbReference type="EMBL" id="MXN17851.1"/>
    </source>
</evidence>
<comment type="caution">
    <text evidence="2">The sequence shown here is derived from an EMBL/GenBank/DDBJ whole genome shotgun (WGS) entry which is preliminary data.</text>
</comment>
<dbReference type="AlphaFoldDB" id="A0A6L7G1E0"/>
<proteinExistence type="predicted"/>
<dbReference type="EMBL" id="WUMU01000006">
    <property type="protein sequence ID" value="MXN17851.1"/>
    <property type="molecule type" value="Genomic_DNA"/>
</dbReference>
<sequence>MHYSSITALSADIAARRISPVEVTEHMLARIDALEPTLNAYVSVTAERALAQARTAEAEIAAGKHRGPLHGVPLSYKDILFSDFARTTAGTRIHKDFVPGYTATCIARLEAAGAVTLGKVKTTEQAYATHHPDVTPPANPWSAGHWSGSSSSGSGVSVAAGLAFASLGSDTGGSIRFPSAVNGVTGLKPTWGRVSRHGAFELAASLDHIGPLARSAGDAGIVLQAMAGADVNDPTALLAPVPDYAAQIGASVAGLRIGIDRAYIAEGVDPANVAAIEEAARVLQSLGAVLVDVTVEGWKQAAIDWLPLCAPETAAAHDATFPARRSDYGENLAALIDMAESYTTRDVARAHQTRLTFSAQLAAMFHQVDLLLIPATIWRVPDLAHWADYAEGDNSEFIRFTGPFDMSGSPTLTMPGGFDQNGLPLAVQLVAPHLQEGRLVRAGSAFQQVTDWHLHHPDLG</sequence>
<dbReference type="InterPro" id="IPR000120">
    <property type="entry name" value="Amidase"/>
</dbReference>
<accession>A0A6L7G1E0</accession>
<name>A0A6L7G1E0_9RHOB</name>
<protein>
    <submittedName>
        <fullName evidence="2">Asp-tRNA(Asn)/Glu-tRNA(Gln) amidotransferase GatCAB subunit A</fullName>
    </submittedName>
</protein>
<dbReference type="PANTHER" id="PTHR11895:SF176">
    <property type="entry name" value="AMIDASE AMID-RELATED"/>
    <property type="match status" value="1"/>
</dbReference>
<dbReference type="GO" id="GO:0016740">
    <property type="term" value="F:transferase activity"/>
    <property type="evidence" value="ECO:0007669"/>
    <property type="project" value="UniProtKB-KW"/>
</dbReference>
<gene>
    <name evidence="2" type="ORF">GR170_08395</name>
</gene>